<feature type="signal peptide" evidence="1">
    <location>
        <begin position="1"/>
        <end position="22"/>
    </location>
</feature>
<keyword evidence="1" id="KW-0732">Signal</keyword>
<organism evidence="2 3">
    <name type="scientific">Flavobacterium frigidarium</name>
    <dbReference type="NCBI Taxonomy" id="99286"/>
    <lineage>
        <taxon>Bacteria</taxon>
        <taxon>Pseudomonadati</taxon>
        <taxon>Bacteroidota</taxon>
        <taxon>Flavobacteriia</taxon>
        <taxon>Flavobacteriales</taxon>
        <taxon>Flavobacteriaceae</taxon>
        <taxon>Flavobacterium</taxon>
    </lineage>
</organism>
<evidence type="ECO:0000313" key="3">
    <source>
        <dbReference type="Proteomes" id="UP001568894"/>
    </source>
</evidence>
<accession>A0ABV4KB92</accession>
<evidence type="ECO:0000256" key="1">
    <source>
        <dbReference type="SAM" id="SignalP"/>
    </source>
</evidence>
<dbReference type="RefSeq" id="WP_339653756.1">
    <property type="nucleotide sequence ID" value="NZ_CAXBLC010000002.1"/>
</dbReference>
<dbReference type="Proteomes" id="UP001568894">
    <property type="component" value="Unassembled WGS sequence"/>
</dbReference>
<sequence>MKKHILVLLVALLFLNSLEAQIMNKDTLFFKYDSQYIKTHIEIPKHYYLDDSSGGNNGSFFFKEVRVINNIDMKQILCIKKFIRSSKFYDKNKKLNDYELASFFNKYLVFLVRKNSKETEYIHVESSFEIE</sequence>
<comment type="caution">
    <text evidence="2">The sequence shown here is derived from an EMBL/GenBank/DDBJ whole genome shotgun (WGS) entry which is preliminary data.</text>
</comment>
<evidence type="ECO:0000313" key="2">
    <source>
        <dbReference type="EMBL" id="MEZ7514920.1"/>
    </source>
</evidence>
<gene>
    <name evidence="2" type="ORF">QO192_06440</name>
</gene>
<reference evidence="2 3" key="1">
    <citation type="submission" date="2023-05" db="EMBL/GenBank/DDBJ databases">
        <title>Adaptations of aquatic viruses from atmosphere-close ecosystems of the Central Arctic Ocean.</title>
        <authorList>
            <person name="Rahlff J."/>
            <person name="Holmfeldt K."/>
        </authorList>
    </citation>
    <scope>NUCLEOTIDE SEQUENCE [LARGE SCALE GENOMIC DNA]</scope>
    <source>
        <strain evidence="2 3">Arc14</strain>
    </source>
</reference>
<keyword evidence="3" id="KW-1185">Reference proteome</keyword>
<feature type="chain" id="PRO_5046083236" evidence="1">
    <location>
        <begin position="23"/>
        <end position="131"/>
    </location>
</feature>
<name>A0ABV4KB92_9FLAO</name>
<dbReference type="EMBL" id="JASMRN010000004">
    <property type="protein sequence ID" value="MEZ7514920.1"/>
    <property type="molecule type" value="Genomic_DNA"/>
</dbReference>
<protein>
    <submittedName>
        <fullName evidence="2">Uncharacterized protein</fullName>
    </submittedName>
</protein>
<proteinExistence type="predicted"/>